<proteinExistence type="predicted"/>
<reference evidence="3 4" key="1">
    <citation type="submission" date="2015-01" db="EMBL/GenBank/DDBJ databases">
        <title>The Genome Sequence of Fonsecaea pedrosoi CBS 271.37.</title>
        <authorList>
            <consortium name="The Broad Institute Genomics Platform"/>
            <person name="Cuomo C."/>
            <person name="de Hoog S."/>
            <person name="Gorbushina A."/>
            <person name="Stielow B."/>
            <person name="Teixiera M."/>
            <person name="Abouelleil A."/>
            <person name="Chapman S.B."/>
            <person name="Priest M."/>
            <person name="Young S.K."/>
            <person name="Wortman J."/>
            <person name="Nusbaum C."/>
            <person name="Birren B."/>
        </authorList>
    </citation>
    <scope>NUCLEOTIDE SEQUENCE [LARGE SCALE GENOMIC DNA]</scope>
    <source>
        <strain evidence="3 4">CBS 271.37</strain>
    </source>
</reference>
<feature type="region of interest" description="Disordered" evidence="2">
    <location>
        <begin position="331"/>
        <end position="377"/>
    </location>
</feature>
<feature type="compositionally biased region" description="Basic residues" evidence="2">
    <location>
        <begin position="389"/>
        <end position="398"/>
    </location>
</feature>
<organism evidence="3 4">
    <name type="scientific">Fonsecaea pedrosoi CBS 271.37</name>
    <dbReference type="NCBI Taxonomy" id="1442368"/>
    <lineage>
        <taxon>Eukaryota</taxon>
        <taxon>Fungi</taxon>
        <taxon>Dikarya</taxon>
        <taxon>Ascomycota</taxon>
        <taxon>Pezizomycotina</taxon>
        <taxon>Eurotiomycetes</taxon>
        <taxon>Chaetothyriomycetidae</taxon>
        <taxon>Chaetothyriales</taxon>
        <taxon>Herpotrichiellaceae</taxon>
        <taxon>Fonsecaea</taxon>
    </lineage>
</organism>
<dbReference type="GeneID" id="25300646"/>
<sequence length="474" mass="52648">MFQDPDEIAAEQPAAKLDQLAAAGRSSIRRESTVRPGRIAASRRAALERVREEIGERRRRRREFAEVAQHYSAQAAQREREQLQAAQELRADAEVEAEAVEAQRVRFARLRQRMQMRDLERMLASRANPESEPRSDTDVAPVSRTRVESGGTPLDDIASDFIFGALVSESQETPTQPLPPPLRESGLRFELGVVSQPESEPSWYNIPSNARPTRVVSPSGSRRPLWSYSVHRPTFAGLEDEENENGYRATSQPRAAVPAVGEIVLPTLATGRQRSTFPHSQDSDHISHRPQGESTSRLDGLGDRLRSPSPISDDPVEENWGNLLDTMETGRSSTATSFLSSRSNSRSGSHQSSQATTATTSFGEIGGDDSCDLDLPSGITEEDVREIRARHGRLRRNPSTRLGVPETRNSLLSDSSNQHDSSRMSDRVVELEVLGFILNRMQRREEIPDELWAAVGLSPDIVRGSSFDLARHYA</sequence>
<dbReference type="EMBL" id="KN846969">
    <property type="protein sequence ID" value="KIW85764.1"/>
    <property type="molecule type" value="Genomic_DNA"/>
</dbReference>
<name>A0A0D2HMT3_9EURO</name>
<dbReference type="Proteomes" id="UP000053029">
    <property type="component" value="Unassembled WGS sequence"/>
</dbReference>
<feature type="compositionally biased region" description="Low complexity" evidence="2">
    <location>
        <begin position="331"/>
        <end position="361"/>
    </location>
</feature>
<dbReference type="AlphaFoldDB" id="A0A0D2HMT3"/>
<protein>
    <submittedName>
        <fullName evidence="3">Uncharacterized protein</fullName>
    </submittedName>
</protein>
<dbReference type="RefSeq" id="XP_013289572.1">
    <property type="nucleotide sequence ID" value="XM_013434118.1"/>
</dbReference>
<feature type="compositionally biased region" description="Polar residues" evidence="2">
    <location>
        <begin position="407"/>
        <end position="419"/>
    </location>
</feature>
<dbReference type="VEuPathDB" id="FungiDB:Z517_01156"/>
<dbReference type="HOGENOM" id="CLU_612491_0_0_1"/>
<evidence type="ECO:0000313" key="3">
    <source>
        <dbReference type="EMBL" id="KIW85764.1"/>
    </source>
</evidence>
<gene>
    <name evidence="3" type="ORF">Z517_01156</name>
</gene>
<evidence type="ECO:0000256" key="1">
    <source>
        <dbReference type="SAM" id="Coils"/>
    </source>
</evidence>
<feature type="compositionally biased region" description="Basic and acidic residues" evidence="2">
    <location>
        <begin position="281"/>
        <end position="291"/>
    </location>
</feature>
<evidence type="ECO:0000256" key="2">
    <source>
        <dbReference type="SAM" id="MobiDB-lite"/>
    </source>
</evidence>
<keyword evidence="4" id="KW-1185">Reference proteome</keyword>
<feature type="compositionally biased region" description="Basic and acidic residues" evidence="2">
    <location>
        <begin position="124"/>
        <end position="137"/>
    </location>
</feature>
<keyword evidence="1" id="KW-0175">Coiled coil</keyword>
<evidence type="ECO:0000313" key="4">
    <source>
        <dbReference type="Proteomes" id="UP000053029"/>
    </source>
</evidence>
<feature type="region of interest" description="Disordered" evidence="2">
    <location>
        <begin position="271"/>
        <end position="319"/>
    </location>
</feature>
<feature type="region of interest" description="Disordered" evidence="2">
    <location>
        <begin position="389"/>
        <end position="424"/>
    </location>
</feature>
<feature type="compositionally biased region" description="Polar residues" evidence="2">
    <location>
        <begin position="271"/>
        <end position="280"/>
    </location>
</feature>
<feature type="coiled-coil region" evidence="1">
    <location>
        <begin position="76"/>
        <end position="103"/>
    </location>
</feature>
<dbReference type="OrthoDB" id="3946700at2759"/>
<accession>A0A0D2HMT3</accession>
<feature type="region of interest" description="Disordered" evidence="2">
    <location>
        <begin position="124"/>
        <end position="153"/>
    </location>
</feature>